<dbReference type="InterPro" id="IPR003676">
    <property type="entry name" value="SAUR_fam"/>
</dbReference>
<evidence type="ECO:0000313" key="3">
    <source>
        <dbReference type="Proteomes" id="UP000288805"/>
    </source>
</evidence>
<dbReference type="Proteomes" id="UP000288805">
    <property type="component" value="Unassembled WGS sequence"/>
</dbReference>
<comment type="caution">
    <text evidence="2">The sequence shown here is derived from an EMBL/GenBank/DDBJ whole genome shotgun (WGS) entry which is preliminary data.</text>
</comment>
<dbReference type="EMBL" id="QGNW01002576">
    <property type="protein sequence ID" value="RVW17535.1"/>
    <property type="molecule type" value="Genomic_DNA"/>
</dbReference>
<gene>
    <name evidence="2" type="primary">SAUR50_5</name>
    <name evidence="2" type="ORF">CK203_083484</name>
</gene>
<reference evidence="2 3" key="1">
    <citation type="journal article" date="2018" name="PLoS Genet.">
        <title>Population sequencing reveals clonal diversity and ancestral inbreeding in the grapevine cultivar Chardonnay.</title>
        <authorList>
            <person name="Roach M.J."/>
            <person name="Johnson D.L."/>
            <person name="Bohlmann J."/>
            <person name="van Vuuren H.J."/>
            <person name="Jones S.J."/>
            <person name="Pretorius I.S."/>
            <person name="Schmidt S.A."/>
            <person name="Borneman A.R."/>
        </authorList>
    </citation>
    <scope>NUCLEOTIDE SEQUENCE [LARGE SCALE GENOMIC DNA]</scope>
    <source>
        <strain evidence="3">cv. Chardonnay</strain>
        <tissue evidence="2">Leaf</tissue>
    </source>
</reference>
<protein>
    <submittedName>
        <fullName evidence="2">Auxin-responsive protein SAUR50</fullName>
    </submittedName>
</protein>
<evidence type="ECO:0000256" key="1">
    <source>
        <dbReference type="ARBA" id="ARBA00006974"/>
    </source>
</evidence>
<sequence length="176" mass="20000">MERHLEALRALVSTVEYSRASQQVSGTLHFWIDLATLEGVVFSRWGYNRRIKDRGREAAKEPLLGRKSACENDEFKDVSDSTYVPADVKEGHFAVIAVDDDEPKRFVVPLNFLTHPTFLKLLEQAAEEYGFDHEGALTIPCRPSELESILAEQWQKERDSSVGVPWGSWKTMVKSC</sequence>
<proteinExistence type="inferred from homology"/>
<evidence type="ECO:0000313" key="2">
    <source>
        <dbReference type="EMBL" id="RVW17535.1"/>
    </source>
</evidence>
<comment type="similarity">
    <text evidence="1">Belongs to the ARG7 family.</text>
</comment>
<dbReference type="PANTHER" id="PTHR31374:SF16">
    <property type="entry name" value="AUXIN-RESPONSIVE FAMILY PROTEIN"/>
    <property type="match status" value="1"/>
</dbReference>
<organism evidence="2 3">
    <name type="scientific">Vitis vinifera</name>
    <name type="common">Grape</name>
    <dbReference type="NCBI Taxonomy" id="29760"/>
    <lineage>
        <taxon>Eukaryota</taxon>
        <taxon>Viridiplantae</taxon>
        <taxon>Streptophyta</taxon>
        <taxon>Embryophyta</taxon>
        <taxon>Tracheophyta</taxon>
        <taxon>Spermatophyta</taxon>
        <taxon>Magnoliopsida</taxon>
        <taxon>eudicotyledons</taxon>
        <taxon>Gunneridae</taxon>
        <taxon>Pentapetalae</taxon>
        <taxon>rosids</taxon>
        <taxon>Vitales</taxon>
        <taxon>Vitaceae</taxon>
        <taxon>Viteae</taxon>
        <taxon>Vitis</taxon>
    </lineage>
</organism>
<dbReference type="AlphaFoldDB" id="A0A438C2S0"/>
<dbReference type="Pfam" id="PF02519">
    <property type="entry name" value="Auxin_inducible"/>
    <property type="match status" value="1"/>
</dbReference>
<name>A0A438C2S0_VITVI</name>
<dbReference type="PANTHER" id="PTHR31374">
    <property type="entry name" value="AUXIN-INDUCED PROTEIN-LIKE-RELATED"/>
    <property type="match status" value="1"/>
</dbReference>
<accession>A0A438C2S0</accession>
<dbReference type="GO" id="GO:0009733">
    <property type="term" value="P:response to auxin"/>
    <property type="evidence" value="ECO:0007669"/>
    <property type="project" value="InterPro"/>
</dbReference>